<name>A0A7M7Q7B9_NASVI</name>
<evidence type="ECO:0000313" key="1">
    <source>
        <dbReference type="EnsemblMetazoa" id="XP_031782820"/>
    </source>
</evidence>
<organism evidence="1 2">
    <name type="scientific">Nasonia vitripennis</name>
    <name type="common">Parasitic wasp</name>
    <dbReference type="NCBI Taxonomy" id="7425"/>
    <lineage>
        <taxon>Eukaryota</taxon>
        <taxon>Metazoa</taxon>
        <taxon>Ecdysozoa</taxon>
        <taxon>Arthropoda</taxon>
        <taxon>Hexapoda</taxon>
        <taxon>Insecta</taxon>
        <taxon>Pterygota</taxon>
        <taxon>Neoptera</taxon>
        <taxon>Endopterygota</taxon>
        <taxon>Hymenoptera</taxon>
        <taxon>Apocrita</taxon>
        <taxon>Proctotrupomorpha</taxon>
        <taxon>Chalcidoidea</taxon>
        <taxon>Pteromalidae</taxon>
        <taxon>Pteromalinae</taxon>
        <taxon>Nasonia</taxon>
    </lineage>
</organism>
<dbReference type="Proteomes" id="UP000002358">
    <property type="component" value="Chromosome 3"/>
</dbReference>
<protein>
    <submittedName>
        <fullName evidence="1">Uncharacterized protein</fullName>
    </submittedName>
</protein>
<dbReference type="EnsemblMetazoa" id="XM_031926960">
    <property type="protein sequence ID" value="XP_031782820"/>
    <property type="gene ID" value="LOC100678075"/>
</dbReference>
<accession>A0A7M7Q7B9</accession>
<keyword evidence="2" id="KW-1185">Reference proteome</keyword>
<dbReference type="SMR" id="A0A7M7Q7B9"/>
<dbReference type="Pfam" id="PF08615">
    <property type="entry name" value="RNase_H2_suC"/>
    <property type="match status" value="1"/>
</dbReference>
<evidence type="ECO:0000313" key="2">
    <source>
        <dbReference type="Proteomes" id="UP000002358"/>
    </source>
</evidence>
<dbReference type="KEGG" id="nvi:100678075"/>
<dbReference type="Gene3D" id="2.40.128.680">
    <property type="match status" value="1"/>
</dbReference>
<dbReference type="InterPro" id="IPR013924">
    <property type="entry name" value="RNase_H2_suC"/>
</dbReference>
<sequence length="140" mass="16114">MSIHLHIKKEDMTAAKDPELHSVPCKIYCDDTANVATYFKPYIKNIDDEHLKSSFRGYPLQGKIISVPEGYTGVTFYEYKKPDNDDAERNIYATGTFKQFTYWNYDKIPTKNDPFISALDWIDIAEALHSTEDSDESTSK</sequence>
<dbReference type="OrthoDB" id="6222486at2759"/>
<dbReference type="CDD" id="cd09271">
    <property type="entry name" value="RNase_H2-C"/>
    <property type="match status" value="1"/>
</dbReference>
<proteinExistence type="predicted"/>
<dbReference type="RefSeq" id="XP_031782820.1">
    <property type="nucleotide sequence ID" value="XM_031926960.2"/>
</dbReference>
<dbReference type="PANTHER" id="PTHR47204:SF1">
    <property type="entry name" value="RIBONUCLEASE H2 SUBUNIT C"/>
    <property type="match status" value="1"/>
</dbReference>
<dbReference type="GeneID" id="100678075"/>
<dbReference type="AlphaFoldDB" id="A0A7M7Q7B9"/>
<reference evidence="1" key="1">
    <citation type="submission" date="2021-01" db="UniProtKB">
        <authorList>
            <consortium name="EnsemblMetazoa"/>
        </authorList>
    </citation>
    <scope>IDENTIFICATION</scope>
</reference>
<dbReference type="PANTHER" id="PTHR47204">
    <property type="entry name" value="OS02G0168900 PROTEIN"/>
    <property type="match status" value="1"/>
</dbReference>
<dbReference type="InParanoid" id="A0A7M7Q7B9"/>
<dbReference type="FunCoup" id="A0A7M7Q7B9">
    <property type="interactions" value="98"/>
</dbReference>
<dbReference type="GO" id="GO:0006401">
    <property type="term" value="P:RNA catabolic process"/>
    <property type="evidence" value="ECO:0007669"/>
    <property type="project" value="InterPro"/>
</dbReference>
<dbReference type="GO" id="GO:0032299">
    <property type="term" value="C:ribonuclease H2 complex"/>
    <property type="evidence" value="ECO:0007669"/>
    <property type="project" value="InterPro"/>
</dbReference>